<organism evidence="1 2">
    <name type="scientific">Candidatus Woesebacteria bacterium GW2011_GWB1_38_8</name>
    <dbReference type="NCBI Taxonomy" id="1618570"/>
    <lineage>
        <taxon>Bacteria</taxon>
        <taxon>Candidatus Woeseibacteriota</taxon>
    </lineage>
</organism>
<name>A0A0G0L4A1_9BACT</name>
<evidence type="ECO:0000313" key="2">
    <source>
        <dbReference type="Proteomes" id="UP000034081"/>
    </source>
</evidence>
<evidence type="ECO:0000313" key="1">
    <source>
        <dbReference type="EMBL" id="KKQ85847.1"/>
    </source>
</evidence>
<dbReference type="Gene3D" id="2.60.120.1140">
    <property type="entry name" value="Protein of unknown function DUF192"/>
    <property type="match status" value="1"/>
</dbReference>
<sequence length="168" mass="19111">MKKFLLLVLSIVIIIFAFYYYSYYSSETKNDLQTENSQQAVSLKPKVIINDNEIFVDLAKTAEQLSKGLSGREKLNDDEGMLFLFGSKSYQTFWMKDMLIPIDIIWISDDMIVDISKNVPQPVPGTAQYQLPIYSPTKPINYVLEVNAGFSDKYGIKIGDTVDISNIK</sequence>
<dbReference type="PANTHER" id="PTHR37953:SF1">
    <property type="entry name" value="UPF0127 PROTEIN MJ1496"/>
    <property type="match status" value="1"/>
</dbReference>
<dbReference type="STRING" id="1618570.UT08_C0003G0010"/>
<dbReference type="InterPro" id="IPR038695">
    <property type="entry name" value="Saro_0823-like_sf"/>
</dbReference>
<evidence type="ECO:0008006" key="3">
    <source>
        <dbReference type="Google" id="ProtNLM"/>
    </source>
</evidence>
<accession>A0A0G0L4A1</accession>
<protein>
    <recommendedName>
        <fullName evidence="3">DUF192 domain-containing protein</fullName>
    </recommendedName>
</protein>
<proteinExistence type="predicted"/>
<dbReference type="Pfam" id="PF02643">
    <property type="entry name" value="DUF192"/>
    <property type="match status" value="1"/>
</dbReference>
<dbReference type="PANTHER" id="PTHR37953">
    <property type="entry name" value="UPF0127 PROTEIN MJ1496"/>
    <property type="match status" value="1"/>
</dbReference>
<dbReference type="EMBL" id="LBVL01000003">
    <property type="protein sequence ID" value="KKQ85847.1"/>
    <property type="molecule type" value="Genomic_DNA"/>
</dbReference>
<dbReference type="Proteomes" id="UP000034081">
    <property type="component" value="Unassembled WGS sequence"/>
</dbReference>
<comment type="caution">
    <text evidence="1">The sequence shown here is derived from an EMBL/GenBank/DDBJ whole genome shotgun (WGS) entry which is preliminary data.</text>
</comment>
<dbReference type="InterPro" id="IPR003795">
    <property type="entry name" value="DUF192"/>
</dbReference>
<dbReference type="AlphaFoldDB" id="A0A0G0L4A1"/>
<gene>
    <name evidence="1" type="ORF">UT08_C0003G0010</name>
</gene>
<reference evidence="1 2" key="1">
    <citation type="journal article" date="2015" name="Nature">
        <title>rRNA introns, odd ribosomes, and small enigmatic genomes across a large radiation of phyla.</title>
        <authorList>
            <person name="Brown C.T."/>
            <person name="Hug L.A."/>
            <person name="Thomas B.C."/>
            <person name="Sharon I."/>
            <person name="Castelle C.J."/>
            <person name="Singh A."/>
            <person name="Wilkins M.J."/>
            <person name="Williams K.H."/>
            <person name="Banfield J.F."/>
        </authorList>
    </citation>
    <scope>NUCLEOTIDE SEQUENCE [LARGE SCALE GENOMIC DNA]</scope>
</reference>